<name>A0A1E5NJ91_9SPIR</name>
<evidence type="ECO:0000313" key="1">
    <source>
        <dbReference type="EMBL" id="OEJ16228.1"/>
    </source>
</evidence>
<dbReference type="Proteomes" id="UP000095247">
    <property type="component" value="Unassembled WGS sequence"/>
</dbReference>
<organism evidence="1 2">
    <name type="scientific">Brachyspira hampsonii</name>
    <dbReference type="NCBI Taxonomy" id="1287055"/>
    <lineage>
        <taxon>Bacteria</taxon>
        <taxon>Pseudomonadati</taxon>
        <taxon>Spirochaetota</taxon>
        <taxon>Spirochaetia</taxon>
        <taxon>Brachyspirales</taxon>
        <taxon>Brachyspiraceae</taxon>
        <taxon>Brachyspira</taxon>
    </lineage>
</organism>
<reference evidence="1 2" key="1">
    <citation type="submission" date="2016-08" db="EMBL/GenBank/DDBJ databases">
        <title>Characterization and recognition of Brachyspira hampsonii sp. nov., a novel intestinal spirochete that is pathogenic to pigs.</title>
        <authorList>
            <person name="Mirajkar N."/>
            <person name="La T."/>
            <person name="Phillips N."/>
            <person name="Hampson D."/>
            <person name="Gebhart C."/>
        </authorList>
    </citation>
    <scope>NUCLEOTIDE SEQUENCE [LARGE SCALE GENOMIC DNA]</scope>
    <source>
        <strain evidence="1 2">P280/1</strain>
    </source>
</reference>
<dbReference type="AlphaFoldDB" id="A0A1E5NJ91"/>
<dbReference type="EMBL" id="MDCO01000001">
    <property type="protein sequence ID" value="OEJ16228.1"/>
    <property type="molecule type" value="Genomic_DNA"/>
</dbReference>
<gene>
    <name evidence="1" type="ORF">BFL38_11010</name>
</gene>
<accession>A0A1E5NJ91</accession>
<evidence type="ECO:0000313" key="2">
    <source>
        <dbReference type="Proteomes" id="UP000095247"/>
    </source>
</evidence>
<dbReference type="RefSeq" id="WP_069725676.1">
    <property type="nucleotide sequence ID" value="NZ_MDCO01000001.1"/>
</dbReference>
<protein>
    <submittedName>
        <fullName evidence="1">Uncharacterized protein</fullName>
    </submittedName>
</protein>
<proteinExistence type="predicted"/>
<sequence length="180" mass="20801">MEIKDSTRSALVRKGNELFNQKDIEGAYRCYLTASYYGGIEKVADYYNFEKKNIIKAMQLYKFIMKEDSNLGGNVRAKQKLDKLAESVAKVLRKWLKEDETFNANNKNDKLELDSKNAALPNNYKKNTLEDILKAKENIDSKSNNSQVNNKTVNSDFYSKSANIKKPVFEQIYTNKQNKK</sequence>
<comment type="caution">
    <text evidence="1">The sequence shown here is derived from an EMBL/GenBank/DDBJ whole genome shotgun (WGS) entry which is preliminary data.</text>
</comment>